<dbReference type="InParanoid" id="A0A6P8I9R2"/>
<dbReference type="GO" id="GO:0005886">
    <property type="term" value="C:plasma membrane"/>
    <property type="evidence" value="ECO:0007669"/>
    <property type="project" value="TreeGrafter"/>
</dbReference>
<dbReference type="Gene3D" id="1.10.840.10">
    <property type="entry name" value="Ras guanine-nucleotide exchange factors catalytic domain"/>
    <property type="match status" value="1"/>
</dbReference>
<keyword evidence="3" id="KW-0175">Coiled coil</keyword>
<keyword evidence="5" id="KW-1185">Reference proteome</keyword>
<gene>
    <name evidence="6" type="primary">LOC116297303</name>
</gene>
<dbReference type="InterPro" id="IPR001895">
    <property type="entry name" value="RASGEF_cat_dom"/>
</dbReference>
<feature type="coiled-coil region" evidence="3">
    <location>
        <begin position="30"/>
        <end position="81"/>
    </location>
</feature>
<keyword evidence="1 2" id="KW-0344">Guanine-nucleotide releasing factor</keyword>
<dbReference type="RefSeq" id="XP_031561380.1">
    <property type="nucleotide sequence ID" value="XM_031705520.1"/>
</dbReference>
<dbReference type="Proteomes" id="UP000515163">
    <property type="component" value="Unplaced"/>
</dbReference>
<organism evidence="5 6">
    <name type="scientific">Actinia tenebrosa</name>
    <name type="common">Australian red waratah sea anemone</name>
    <dbReference type="NCBI Taxonomy" id="6105"/>
    <lineage>
        <taxon>Eukaryota</taxon>
        <taxon>Metazoa</taxon>
        <taxon>Cnidaria</taxon>
        <taxon>Anthozoa</taxon>
        <taxon>Hexacorallia</taxon>
        <taxon>Actiniaria</taxon>
        <taxon>Actiniidae</taxon>
        <taxon>Actinia</taxon>
    </lineage>
</organism>
<evidence type="ECO:0000313" key="5">
    <source>
        <dbReference type="Proteomes" id="UP000515163"/>
    </source>
</evidence>
<dbReference type="SUPFAM" id="SSF48366">
    <property type="entry name" value="Ras GEF"/>
    <property type="match status" value="1"/>
</dbReference>
<dbReference type="GeneID" id="116297303"/>
<dbReference type="KEGG" id="aten:116297303"/>
<dbReference type="Pfam" id="PF00617">
    <property type="entry name" value="RasGEF"/>
    <property type="match status" value="1"/>
</dbReference>
<protein>
    <submittedName>
        <fullName evidence="6">Ras-GEF domain-containing family member 1B-like</fullName>
    </submittedName>
</protein>
<dbReference type="PROSITE" id="PS50009">
    <property type="entry name" value="RASGEF_CAT"/>
    <property type="match status" value="1"/>
</dbReference>
<evidence type="ECO:0000256" key="2">
    <source>
        <dbReference type="PROSITE-ProRule" id="PRU00168"/>
    </source>
</evidence>
<dbReference type="SMART" id="SM00147">
    <property type="entry name" value="RasGEF"/>
    <property type="match status" value="1"/>
</dbReference>
<dbReference type="AlphaFoldDB" id="A0A6P8I9R2"/>
<evidence type="ECO:0000256" key="3">
    <source>
        <dbReference type="SAM" id="Coils"/>
    </source>
</evidence>
<dbReference type="GO" id="GO:0007265">
    <property type="term" value="P:Ras protein signal transduction"/>
    <property type="evidence" value="ECO:0007669"/>
    <property type="project" value="TreeGrafter"/>
</dbReference>
<dbReference type="PANTHER" id="PTHR23113">
    <property type="entry name" value="GUANINE NUCLEOTIDE EXCHANGE FACTOR"/>
    <property type="match status" value="1"/>
</dbReference>
<dbReference type="OrthoDB" id="20825at2759"/>
<name>A0A6P8I9R2_ACTTE</name>
<reference evidence="6" key="1">
    <citation type="submission" date="2025-08" db="UniProtKB">
        <authorList>
            <consortium name="RefSeq"/>
        </authorList>
    </citation>
    <scope>IDENTIFICATION</scope>
    <source>
        <tissue evidence="6">Tentacle</tissue>
    </source>
</reference>
<evidence type="ECO:0000259" key="4">
    <source>
        <dbReference type="PROSITE" id="PS50009"/>
    </source>
</evidence>
<dbReference type="FunCoup" id="A0A6P8I9R2">
    <property type="interactions" value="1084"/>
</dbReference>
<dbReference type="InterPro" id="IPR036964">
    <property type="entry name" value="RASGEF_cat_dom_sf"/>
</dbReference>
<dbReference type="GO" id="GO:0005085">
    <property type="term" value="F:guanyl-nucleotide exchange factor activity"/>
    <property type="evidence" value="ECO:0007669"/>
    <property type="project" value="UniProtKB-KW"/>
</dbReference>
<dbReference type="InterPro" id="IPR008937">
    <property type="entry name" value="Ras-like_GEF"/>
</dbReference>
<dbReference type="PANTHER" id="PTHR23113:SF356">
    <property type="entry name" value="FI05912P-RELATED"/>
    <property type="match status" value="1"/>
</dbReference>
<dbReference type="InterPro" id="IPR023578">
    <property type="entry name" value="Ras_GEF_dom_sf"/>
</dbReference>
<feature type="domain" description="Ras-GEF" evidence="4">
    <location>
        <begin position="297"/>
        <end position="526"/>
    </location>
</feature>
<sequence length="526" mass="59850">MAVAEAHIKAHENLGQGLFGVQLEITAKLLEAEKRKLTQLQQFQTELEDDKNVGVDRTAEVQRQKANYARLSSQYNRLAKEYEDAARGLLRKSTKQKKSSRSLPSLGFKQTIKARPTIFGNIVQEAVPADETKKEANGNRLPFFGPHLGPMQGLIGEVCYENGRLLSGTLDALIKKLVPLPDYYPDDCAKTMKDASPSDAIKLGSNIVQLMSEWTEAFTNDFRDEVMMMHFKDITSYCASLSTDLKKLVGQVTQALFCKLAVFDKYDEVLTQASAAAEDRRRTNPSKYKSVLEVCTDPSIMAQQLSHIELERLANIGPEEFVETFISRDDADFKSTLNVIKRTTSLEAYVEWFNRLGYLVATEICMENRKSVRAKKIDYFIEVAIDCYDRGNFNSAMAIIAGMNMSPVARLKKTWSKVKNKKFDRLEREMNPASNFGAYRTSFKAAHERKDEKNEYVIPFFGLFLKDVYFLNEGYDNRCISYERNGNILNYLMTAPLFSDNDLSLASFECESPETHFEKERQKSLK</sequence>
<proteinExistence type="predicted"/>
<accession>A0A6P8I9R2</accession>
<evidence type="ECO:0000313" key="6">
    <source>
        <dbReference type="RefSeq" id="XP_031561380.1"/>
    </source>
</evidence>
<evidence type="ECO:0000256" key="1">
    <source>
        <dbReference type="ARBA" id="ARBA00022658"/>
    </source>
</evidence>